<dbReference type="PANTHER" id="PTHR15052:SF2">
    <property type="entry name" value="GENERAL TRANSCRIPTION FACTOR 3C POLYPEPTIDE 2"/>
    <property type="match status" value="1"/>
</dbReference>
<accession>A0A218WKN4</accession>
<evidence type="ECO:0000313" key="5">
    <source>
        <dbReference type="EMBL" id="OWM72801.1"/>
    </source>
</evidence>
<feature type="compositionally biased region" description="Basic and acidic residues" evidence="4">
    <location>
        <begin position="200"/>
        <end position="225"/>
    </location>
</feature>
<dbReference type="PRINTS" id="PR00929">
    <property type="entry name" value="ATHOOK"/>
</dbReference>
<feature type="region of interest" description="Disordered" evidence="4">
    <location>
        <begin position="188"/>
        <end position="250"/>
    </location>
</feature>
<sequence>MEPQNLDGGTAEVEVLPFDFSVENHVKATDMVARLCGEEGSTVEDGEIARLSSSMKFLREWRFFNYEPRVVKFSSQTGVAADGHALGSVSLPQFSSSTLPKDKKDEGSATAEQRLVRKDFLMYVGGPVWALDWCPRADGRPDCHIKQEFIAVAAHPPGSSYHKLGCPLTGRGIVQIWSLLNIVGNDERAPSVRKPKQRRKTAEAMREKSTEPKRPRGRPRKEATIEKSTQPKRPRGRPRKEATIECPSDNNPNNIQFVQALTIQCPEKALVLTNSIAEVSETAQPPIIKTYFRRKRRSSSKVAASVENSKRVPSTEESEKNGFSSMNHCSSRTDSATQEMAIEDTSLDINPVVSYFPKDAAASVEDSKCPQSIEESERNICSYMNHRNSRMDFATQEMAMDDTSLDISPVVSYFPKDVALPRLVLCLAHNGKVAWDVKWCPTYNSEESKCKYRMGYLAVVLGNGSLEVWEILMPSTMNLIYSCMKKEGTDPRFVKVEPVFRCSKLTSGGMQSIPLTVEWSPSPQQYLMAGCHDGTVALWKFSASDSPKDTRPLLCFSADTVPIRALAWAPHGSDRECASVVATGGDGGIKFWDIRDPFRPLWDLHSASKIYSLDWPQDPRCIIFSYDDGTLKFMSLLRSVNDLPVTGKPFVGTKQQGLHSFECSSFPTWSVHVSRSNGMVAYCSADGTVHHFELTSKAVHKSHSRYRSPHLLCVSVTVAEDDSTIILNSAPSSTPITLKKTNNVVDPEEKVNRREKSKGLDSDDAPLALSYDSGEIQSEKPAAESLKSKGHRPRESASGKKAVARDDDQELLLCGRDEEKQVGLDGRRATDTGTETLPPKIVAMHRVRWNPNKGSERWLCSGGAAGILRCQEIRL</sequence>
<dbReference type="Pfam" id="PF02178">
    <property type="entry name" value="AT_hook"/>
    <property type="match status" value="2"/>
</dbReference>
<organism evidence="5 6">
    <name type="scientific">Punica granatum</name>
    <name type="common">Pomegranate</name>
    <dbReference type="NCBI Taxonomy" id="22663"/>
    <lineage>
        <taxon>Eukaryota</taxon>
        <taxon>Viridiplantae</taxon>
        <taxon>Streptophyta</taxon>
        <taxon>Embryophyta</taxon>
        <taxon>Tracheophyta</taxon>
        <taxon>Spermatophyta</taxon>
        <taxon>Magnoliopsida</taxon>
        <taxon>eudicotyledons</taxon>
        <taxon>Gunneridae</taxon>
        <taxon>Pentapetalae</taxon>
        <taxon>rosids</taxon>
        <taxon>malvids</taxon>
        <taxon>Myrtales</taxon>
        <taxon>Lythraceae</taxon>
        <taxon>Punica</taxon>
    </lineage>
</organism>
<dbReference type="GO" id="GO:0005634">
    <property type="term" value="C:nucleus"/>
    <property type="evidence" value="ECO:0007669"/>
    <property type="project" value="UniProtKB-SubCell"/>
</dbReference>
<dbReference type="PANTHER" id="PTHR15052">
    <property type="entry name" value="RNA POLYMERASE III TRANSCRIPTION INITIATION FACTOR COMPLEX SUBUNIT"/>
    <property type="match status" value="1"/>
</dbReference>
<dbReference type="Proteomes" id="UP000197138">
    <property type="component" value="Unassembled WGS sequence"/>
</dbReference>
<dbReference type="PROSITE" id="PS00354">
    <property type="entry name" value="HMGI_Y"/>
    <property type="match status" value="1"/>
</dbReference>
<feature type="compositionally biased region" description="Basic and acidic residues" evidence="4">
    <location>
        <begin position="308"/>
        <end position="320"/>
    </location>
</feature>
<dbReference type="InterPro" id="IPR015943">
    <property type="entry name" value="WD40/YVTN_repeat-like_dom_sf"/>
</dbReference>
<keyword evidence="3" id="KW-0539">Nucleus</keyword>
<feature type="compositionally biased region" description="Polar residues" evidence="4">
    <location>
        <begin position="321"/>
        <end position="337"/>
    </location>
</feature>
<dbReference type="InterPro" id="IPR000637">
    <property type="entry name" value="HMGI/Y_DNA-bd_CS"/>
</dbReference>
<dbReference type="GO" id="GO:0006355">
    <property type="term" value="P:regulation of DNA-templated transcription"/>
    <property type="evidence" value="ECO:0007669"/>
    <property type="project" value="InterPro"/>
</dbReference>
<evidence type="ECO:0000256" key="2">
    <source>
        <dbReference type="ARBA" id="ARBA00023163"/>
    </source>
</evidence>
<reference evidence="6" key="1">
    <citation type="journal article" date="2017" name="Plant J.">
        <title>The pomegranate (Punica granatum L.) genome and the genomics of punicalagin biosynthesis.</title>
        <authorList>
            <person name="Qin G."/>
            <person name="Xu C."/>
            <person name="Ming R."/>
            <person name="Tang H."/>
            <person name="Guyot R."/>
            <person name="Kramer E.M."/>
            <person name="Hu Y."/>
            <person name="Yi X."/>
            <person name="Qi Y."/>
            <person name="Xu X."/>
            <person name="Gao Z."/>
            <person name="Pan H."/>
            <person name="Jian J."/>
            <person name="Tian Y."/>
            <person name="Yue Z."/>
            <person name="Xu Y."/>
        </authorList>
    </citation>
    <scope>NUCLEOTIDE SEQUENCE [LARGE SCALE GENOMIC DNA]</scope>
    <source>
        <strain evidence="6">cv. Dabenzi</strain>
    </source>
</reference>
<feature type="compositionally biased region" description="Basic and acidic residues" evidence="4">
    <location>
        <begin position="793"/>
        <end position="806"/>
    </location>
</feature>
<dbReference type="SMART" id="SM00384">
    <property type="entry name" value="AT_hook"/>
    <property type="match status" value="2"/>
</dbReference>
<dbReference type="GO" id="GO:0006383">
    <property type="term" value="P:transcription by RNA polymerase III"/>
    <property type="evidence" value="ECO:0007669"/>
    <property type="project" value="TreeGrafter"/>
</dbReference>
<evidence type="ECO:0000256" key="4">
    <source>
        <dbReference type="SAM" id="MobiDB-lite"/>
    </source>
</evidence>
<dbReference type="InterPro" id="IPR001680">
    <property type="entry name" value="WD40_rpt"/>
</dbReference>
<evidence type="ECO:0000256" key="1">
    <source>
        <dbReference type="ARBA" id="ARBA00004123"/>
    </source>
</evidence>
<proteinExistence type="predicted"/>
<dbReference type="SMART" id="SM00320">
    <property type="entry name" value="WD40"/>
    <property type="match status" value="5"/>
</dbReference>
<dbReference type="AlphaFoldDB" id="A0A218WKN4"/>
<dbReference type="InterPro" id="IPR036322">
    <property type="entry name" value="WD40_repeat_dom_sf"/>
</dbReference>
<dbReference type="Pfam" id="PF00400">
    <property type="entry name" value="WD40"/>
    <property type="match status" value="1"/>
</dbReference>
<feature type="compositionally biased region" description="Basic and acidic residues" evidence="4">
    <location>
        <begin position="747"/>
        <end position="761"/>
    </location>
</feature>
<comment type="subcellular location">
    <subcellularLocation>
        <location evidence="1">Nucleus</location>
    </subcellularLocation>
</comment>
<feature type="region of interest" description="Disordered" evidence="4">
    <location>
        <begin position="729"/>
        <end position="806"/>
    </location>
</feature>
<feature type="region of interest" description="Disordered" evidence="4">
    <location>
        <begin position="294"/>
        <end position="337"/>
    </location>
</feature>
<dbReference type="GO" id="GO:0000127">
    <property type="term" value="C:transcription factor TFIIIC complex"/>
    <property type="evidence" value="ECO:0007669"/>
    <property type="project" value="TreeGrafter"/>
</dbReference>
<dbReference type="InterPro" id="IPR017956">
    <property type="entry name" value="AT_hook_DNA-bd_motif"/>
</dbReference>
<evidence type="ECO:0000256" key="3">
    <source>
        <dbReference type="ARBA" id="ARBA00023242"/>
    </source>
</evidence>
<gene>
    <name evidence="5" type="ORF">CDL15_Pgr021107</name>
</gene>
<dbReference type="Gene3D" id="2.130.10.10">
    <property type="entry name" value="YVTN repeat-like/Quinoprotein amine dehydrogenase"/>
    <property type="match status" value="1"/>
</dbReference>
<comment type="caution">
    <text evidence="5">The sequence shown here is derived from an EMBL/GenBank/DDBJ whole genome shotgun (WGS) entry which is preliminary data.</text>
</comment>
<name>A0A218WKN4_PUNGR</name>
<protein>
    <submittedName>
        <fullName evidence="5">Uncharacterized protein</fullName>
    </submittedName>
</protein>
<dbReference type="GO" id="GO:0003677">
    <property type="term" value="F:DNA binding"/>
    <property type="evidence" value="ECO:0007669"/>
    <property type="project" value="InterPro"/>
</dbReference>
<dbReference type="EMBL" id="MTKT01003978">
    <property type="protein sequence ID" value="OWM72801.1"/>
    <property type="molecule type" value="Genomic_DNA"/>
</dbReference>
<keyword evidence="2" id="KW-0804">Transcription</keyword>
<dbReference type="SUPFAM" id="SSF50978">
    <property type="entry name" value="WD40 repeat-like"/>
    <property type="match status" value="1"/>
</dbReference>
<evidence type="ECO:0000313" key="6">
    <source>
        <dbReference type="Proteomes" id="UP000197138"/>
    </source>
</evidence>
<feature type="compositionally biased region" description="Polar residues" evidence="4">
    <location>
        <begin position="729"/>
        <end position="744"/>
    </location>
</feature>
<dbReference type="InterPro" id="IPR052416">
    <property type="entry name" value="GTF3C_component"/>
</dbReference>